<evidence type="ECO:0000256" key="1">
    <source>
        <dbReference type="SAM" id="Phobius"/>
    </source>
</evidence>
<gene>
    <name evidence="2" type="ORF">DI533_11690</name>
</gene>
<dbReference type="Proteomes" id="UP000248975">
    <property type="component" value="Unassembled WGS sequence"/>
</dbReference>
<sequence>MAEPALTAGREFTHVRIVIGVVTGLALTRLLSGLALFLTHPERHRIYSAHLAWACFMMLFTIYFWWFQFSLVTVARWSFERYLFVICYAALIFLASAVLMPTAEPISYDAHFHARQRLFYGLLTAIFLMDIADTALKGAGRLQDYGAPYVMQQLLLAGMAIAAMLVRNRWYHRLFALVAMAALILWILSRLEYLD</sequence>
<feature type="transmembrane region" description="Helical" evidence="1">
    <location>
        <begin position="81"/>
        <end position="99"/>
    </location>
</feature>
<reference evidence="2 3" key="1">
    <citation type="submission" date="2017-08" db="EMBL/GenBank/DDBJ databases">
        <title>Infants hospitalized years apart are colonized by the same room-sourced microbial strains.</title>
        <authorList>
            <person name="Brooks B."/>
            <person name="Olm M.R."/>
            <person name="Firek B.A."/>
            <person name="Baker R."/>
            <person name="Thomas B.C."/>
            <person name="Morowitz M.J."/>
            <person name="Banfield J.F."/>
        </authorList>
    </citation>
    <scope>NUCLEOTIDE SEQUENCE [LARGE SCALE GENOMIC DNA]</scope>
    <source>
        <strain evidence="2">S2_003_000_R2_11</strain>
    </source>
</reference>
<feature type="transmembrane region" description="Helical" evidence="1">
    <location>
        <begin position="17"/>
        <end position="39"/>
    </location>
</feature>
<proteinExistence type="predicted"/>
<feature type="transmembrane region" description="Helical" evidence="1">
    <location>
        <begin position="146"/>
        <end position="166"/>
    </location>
</feature>
<feature type="transmembrane region" description="Helical" evidence="1">
    <location>
        <begin position="51"/>
        <end position="69"/>
    </location>
</feature>
<keyword evidence="1" id="KW-0812">Transmembrane</keyword>
<dbReference type="AlphaFoldDB" id="A0A2W5SD20"/>
<comment type="caution">
    <text evidence="2">The sequence shown here is derived from an EMBL/GenBank/DDBJ whole genome shotgun (WGS) entry which is preliminary data.</text>
</comment>
<feature type="transmembrane region" description="Helical" evidence="1">
    <location>
        <begin position="119"/>
        <end position="140"/>
    </location>
</feature>
<keyword evidence="1" id="KW-0472">Membrane</keyword>
<name>A0A2W5SD20_CERSP</name>
<organism evidence="2 3">
    <name type="scientific">Cereibacter sphaeroides</name>
    <name type="common">Rhodobacter sphaeroides</name>
    <dbReference type="NCBI Taxonomy" id="1063"/>
    <lineage>
        <taxon>Bacteria</taxon>
        <taxon>Pseudomonadati</taxon>
        <taxon>Pseudomonadota</taxon>
        <taxon>Alphaproteobacteria</taxon>
        <taxon>Rhodobacterales</taxon>
        <taxon>Paracoccaceae</taxon>
        <taxon>Cereibacter</taxon>
    </lineage>
</organism>
<evidence type="ECO:0000313" key="2">
    <source>
        <dbReference type="EMBL" id="PZQ97814.1"/>
    </source>
</evidence>
<evidence type="ECO:0000313" key="3">
    <source>
        <dbReference type="Proteomes" id="UP000248975"/>
    </source>
</evidence>
<protein>
    <submittedName>
        <fullName evidence="2">Uncharacterized protein</fullName>
    </submittedName>
</protein>
<dbReference type="EMBL" id="QFQS01000002">
    <property type="protein sequence ID" value="PZQ97814.1"/>
    <property type="molecule type" value="Genomic_DNA"/>
</dbReference>
<accession>A0A2W5SD20</accession>
<keyword evidence="1" id="KW-1133">Transmembrane helix</keyword>
<feature type="transmembrane region" description="Helical" evidence="1">
    <location>
        <begin position="173"/>
        <end position="189"/>
    </location>
</feature>